<dbReference type="InterPro" id="IPR036061">
    <property type="entry name" value="CheW-like_dom_sf"/>
</dbReference>
<dbReference type="GO" id="GO:0005829">
    <property type="term" value="C:cytosol"/>
    <property type="evidence" value="ECO:0007669"/>
    <property type="project" value="TreeGrafter"/>
</dbReference>
<organism evidence="2 3">
    <name type="scientific">Roseivivax jejudonensis</name>
    <dbReference type="NCBI Taxonomy" id="1529041"/>
    <lineage>
        <taxon>Bacteria</taxon>
        <taxon>Pseudomonadati</taxon>
        <taxon>Pseudomonadota</taxon>
        <taxon>Alphaproteobacteria</taxon>
        <taxon>Rhodobacterales</taxon>
        <taxon>Roseobacteraceae</taxon>
        <taxon>Roseivivax</taxon>
    </lineage>
</organism>
<reference evidence="2 3" key="1">
    <citation type="submission" date="2017-03" db="EMBL/GenBank/DDBJ databases">
        <authorList>
            <person name="Afonso C.L."/>
            <person name="Miller P.J."/>
            <person name="Scott M.A."/>
            <person name="Spackman E."/>
            <person name="Goraichik I."/>
            <person name="Dimitrov K.M."/>
            <person name="Suarez D.L."/>
            <person name="Swayne D.E."/>
        </authorList>
    </citation>
    <scope>NUCLEOTIDE SEQUENCE [LARGE SCALE GENOMIC DNA]</scope>
    <source>
        <strain evidence="2 3">CECT 8625</strain>
    </source>
</reference>
<evidence type="ECO:0000259" key="1">
    <source>
        <dbReference type="PROSITE" id="PS50851"/>
    </source>
</evidence>
<evidence type="ECO:0000313" key="3">
    <source>
        <dbReference type="Proteomes" id="UP000193570"/>
    </source>
</evidence>
<dbReference type="CDD" id="cd00732">
    <property type="entry name" value="CheW"/>
    <property type="match status" value="1"/>
</dbReference>
<dbReference type="GO" id="GO:0007165">
    <property type="term" value="P:signal transduction"/>
    <property type="evidence" value="ECO:0007669"/>
    <property type="project" value="InterPro"/>
</dbReference>
<name>A0A1X6YWW6_9RHOB</name>
<dbReference type="PANTHER" id="PTHR22617">
    <property type="entry name" value="CHEMOTAXIS SENSOR HISTIDINE KINASE-RELATED"/>
    <property type="match status" value="1"/>
</dbReference>
<dbReference type="SUPFAM" id="SSF50341">
    <property type="entry name" value="CheW-like"/>
    <property type="match status" value="1"/>
</dbReference>
<keyword evidence="3" id="KW-1185">Reference proteome</keyword>
<dbReference type="RefSeq" id="WP_085791167.1">
    <property type="nucleotide sequence ID" value="NZ_FWFK01000002.1"/>
</dbReference>
<dbReference type="InterPro" id="IPR039315">
    <property type="entry name" value="CheW"/>
</dbReference>
<gene>
    <name evidence="2" type="primary">cheW_3</name>
    <name evidence="2" type="ORF">ROJ8625_01444</name>
</gene>
<dbReference type="Proteomes" id="UP000193570">
    <property type="component" value="Unassembled WGS sequence"/>
</dbReference>
<dbReference type="GO" id="GO:0006935">
    <property type="term" value="P:chemotaxis"/>
    <property type="evidence" value="ECO:0007669"/>
    <property type="project" value="InterPro"/>
</dbReference>
<evidence type="ECO:0000313" key="2">
    <source>
        <dbReference type="EMBL" id="SLN31713.1"/>
    </source>
</evidence>
<accession>A0A1X6YWW6</accession>
<dbReference type="Pfam" id="PF01584">
    <property type="entry name" value="CheW"/>
    <property type="match status" value="1"/>
</dbReference>
<dbReference type="OrthoDB" id="9794382at2"/>
<dbReference type="Gene3D" id="2.30.30.40">
    <property type="entry name" value="SH3 Domains"/>
    <property type="match status" value="1"/>
</dbReference>
<dbReference type="SMART" id="SM00260">
    <property type="entry name" value="CheW"/>
    <property type="match status" value="1"/>
</dbReference>
<dbReference type="PROSITE" id="PS50851">
    <property type="entry name" value="CHEW"/>
    <property type="match status" value="1"/>
</dbReference>
<protein>
    <submittedName>
        <fullName evidence="2">Chemotaxis protein CheW</fullName>
    </submittedName>
</protein>
<dbReference type="AlphaFoldDB" id="A0A1X6YWW6"/>
<proteinExistence type="predicted"/>
<sequence>MAEPRDDQSATGTRELVSFAIGEQDFCMDIMLVREIRGWTNVTMLPHAPSYILGVINLRGAVVPIVDLASRLGLIPLEPTPRHVIIIAVLGDQTVGFLVSAVSDILGIAPSEIKPPPRMGSDATAGFIEGVIASDDRMLRILDIATVLPRIRLPEEA</sequence>
<feature type="domain" description="CheW-like" evidence="1">
    <location>
        <begin position="13"/>
        <end position="153"/>
    </location>
</feature>
<dbReference type="EMBL" id="FWFK01000002">
    <property type="protein sequence ID" value="SLN31713.1"/>
    <property type="molecule type" value="Genomic_DNA"/>
</dbReference>
<dbReference type="Gene3D" id="2.40.50.180">
    <property type="entry name" value="CheA-289, Domain 4"/>
    <property type="match status" value="1"/>
</dbReference>
<dbReference type="PANTHER" id="PTHR22617:SF23">
    <property type="entry name" value="CHEMOTAXIS PROTEIN CHEW"/>
    <property type="match status" value="1"/>
</dbReference>
<dbReference type="InterPro" id="IPR002545">
    <property type="entry name" value="CheW-lke_dom"/>
</dbReference>